<dbReference type="RefSeq" id="XP_022086273.1">
    <property type="nucleotide sequence ID" value="XM_022230581.1"/>
</dbReference>
<evidence type="ECO:0000256" key="5">
    <source>
        <dbReference type="ARBA" id="ARBA00022989"/>
    </source>
</evidence>
<keyword evidence="4 8" id="KW-0812">Transmembrane</keyword>
<keyword evidence="6 8" id="KW-0472">Membrane</keyword>
<keyword evidence="5 8" id="KW-1133">Transmembrane helix</keyword>
<organism evidence="10 11">
    <name type="scientific">Acanthaster planci</name>
    <name type="common">Crown-of-thorns starfish</name>
    <dbReference type="NCBI Taxonomy" id="133434"/>
    <lineage>
        <taxon>Eukaryota</taxon>
        <taxon>Metazoa</taxon>
        <taxon>Echinodermata</taxon>
        <taxon>Eleutherozoa</taxon>
        <taxon>Asterozoa</taxon>
        <taxon>Asteroidea</taxon>
        <taxon>Valvatacea</taxon>
        <taxon>Valvatida</taxon>
        <taxon>Acanthasteridae</taxon>
        <taxon>Acanthaster</taxon>
    </lineage>
</organism>
<dbReference type="GO" id="GO:0022857">
    <property type="term" value="F:transmembrane transporter activity"/>
    <property type="evidence" value="ECO:0007669"/>
    <property type="project" value="InterPro"/>
</dbReference>
<sequence length="559" mass="60880">MSTSVDDSSEIRHAGGEPVVKFRRGASGASDGGTDRESYEDVDLGTAGTDSGSTGRSRQHTAELAGGFGSIVGGVGEVDVDALGLCEDEFTVEQAVEAIGFGWFQVKLSALVGFCWMADAIEMMLLSIISPELRCLWHLERWQEALITTVVFIGMFTSSTLWGKMCDKYGRRTGLIFCTLWLFYHGLLSSFSPTYVWILILRCLVGFGIGGVPQSITLYTEFLPSKTRGMCVVFTAVFWALGTVLEVLLALVVMPTLGWNYLLLFSAIPVLIFVLSCKWLPESARYYVACGNQQKAHDILKAIAVANNKPMPLGKLKIEDVPVSRGSYADLFKNKEMGITTILLLFIWFANAFAYYGIVLLSTELFASGSTCSFGSPSQSQLECYDACQSLTTSDYVLLLWTTFAEFPGIILTFVIIEKLGRKKTMGIEFLCFAIFMFLLFICTSTTLLTVFLFAARGFISGAFQAAYVYTPEVYPTATRALGVGSCSAMARIGALLTPFVAQVMLGVSPRLALSFYGGVALVAVFACLLLPIETKGREMQTVVTKSKPTNTTEAGVAR</sequence>
<dbReference type="GeneID" id="110976888"/>
<evidence type="ECO:0000313" key="12">
    <source>
        <dbReference type="RefSeq" id="XP_022086273.1"/>
    </source>
</evidence>
<evidence type="ECO:0000256" key="6">
    <source>
        <dbReference type="ARBA" id="ARBA00023136"/>
    </source>
</evidence>
<feature type="transmembrane region" description="Helical" evidence="8">
    <location>
        <begin position="142"/>
        <end position="162"/>
    </location>
</feature>
<feature type="transmembrane region" description="Helical" evidence="8">
    <location>
        <begin position="108"/>
        <end position="130"/>
    </location>
</feature>
<feature type="domain" description="Major facilitator superfamily (MFS) profile" evidence="9">
    <location>
        <begin position="108"/>
        <end position="536"/>
    </location>
</feature>
<dbReference type="OrthoDB" id="4139357at2759"/>
<name>A0A8B7Y170_ACAPL</name>
<dbReference type="OMA" id="LLWFIWM"/>
<dbReference type="GO" id="GO:0016020">
    <property type="term" value="C:membrane"/>
    <property type="evidence" value="ECO:0007669"/>
    <property type="project" value="UniProtKB-SubCell"/>
</dbReference>
<accession>A0A8B7Y170</accession>
<dbReference type="RefSeq" id="XP_022086272.1">
    <property type="nucleotide sequence ID" value="XM_022230580.1"/>
</dbReference>
<feature type="region of interest" description="Disordered" evidence="7">
    <location>
        <begin position="1"/>
        <end position="59"/>
    </location>
</feature>
<evidence type="ECO:0000313" key="10">
    <source>
        <dbReference type="Proteomes" id="UP000694845"/>
    </source>
</evidence>
<keyword evidence="10" id="KW-1185">Reference proteome</keyword>
<feature type="transmembrane region" description="Helical" evidence="8">
    <location>
        <begin position="197"/>
        <end position="219"/>
    </location>
</feature>
<feature type="transmembrane region" description="Helical" evidence="8">
    <location>
        <begin position="174"/>
        <end position="191"/>
    </location>
</feature>
<feature type="transmembrane region" description="Helical" evidence="8">
    <location>
        <begin position="337"/>
        <end position="358"/>
    </location>
</feature>
<evidence type="ECO:0000259" key="9">
    <source>
        <dbReference type="PROSITE" id="PS50850"/>
    </source>
</evidence>
<dbReference type="CTD" id="55530"/>
<dbReference type="KEGG" id="aplc:110976888"/>
<dbReference type="Gene3D" id="1.20.1250.20">
    <property type="entry name" value="MFS general substrate transporter like domains"/>
    <property type="match status" value="1"/>
</dbReference>
<reference evidence="11 12" key="1">
    <citation type="submission" date="2025-04" db="UniProtKB">
        <authorList>
            <consortium name="RefSeq"/>
        </authorList>
    </citation>
    <scope>IDENTIFICATION</scope>
</reference>
<dbReference type="SUPFAM" id="SSF103473">
    <property type="entry name" value="MFS general substrate transporter"/>
    <property type="match status" value="1"/>
</dbReference>
<evidence type="ECO:0000313" key="11">
    <source>
        <dbReference type="RefSeq" id="XP_022086272.1"/>
    </source>
</evidence>
<dbReference type="Proteomes" id="UP000694845">
    <property type="component" value="Unplaced"/>
</dbReference>
<evidence type="ECO:0000256" key="1">
    <source>
        <dbReference type="ARBA" id="ARBA00004141"/>
    </source>
</evidence>
<feature type="transmembrane region" description="Helical" evidence="8">
    <location>
        <begin position="514"/>
        <end position="533"/>
    </location>
</feature>
<feature type="transmembrane region" description="Helical" evidence="8">
    <location>
        <begin position="398"/>
        <end position="418"/>
    </location>
</feature>
<dbReference type="Pfam" id="PF00083">
    <property type="entry name" value="Sugar_tr"/>
    <property type="match status" value="1"/>
</dbReference>
<protein>
    <submittedName>
        <fullName evidence="11 12">Synaptic vesicle 2-related protein-like</fullName>
    </submittedName>
</protein>
<feature type="transmembrane region" description="Helical" evidence="8">
    <location>
        <begin position="231"/>
        <end position="253"/>
    </location>
</feature>
<dbReference type="PANTHER" id="PTHR23511">
    <property type="entry name" value="SYNAPTIC VESICLE GLYCOPROTEIN 2"/>
    <property type="match status" value="1"/>
</dbReference>
<evidence type="ECO:0000256" key="7">
    <source>
        <dbReference type="SAM" id="MobiDB-lite"/>
    </source>
</evidence>
<dbReference type="PANTHER" id="PTHR23511:SF5">
    <property type="entry name" value="MAJOR FACILITATOR-TYPE TRANSPORTER HXNZ-RELATED"/>
    <property type="match status" value="1"/>
</dbReference>
<dbReference type="AlphaFoldDB" id="A0A8B7Y170"/>
<feature type="transmembrane region" description="Helical" evidence="8">
    <location>
        <begin position="430"/>
        <end position="455"/>
    </location>
</feature>
<evidence type="ECO:0000256" key="8">
    <source>
        <dbReference type="SAM" id="Phobius"/>
    </source>
</evidence>
<dbReference type="InterPro" id="IPR020846">
    <property type="entry name" value="MFS_dom"/>
</dbReference>
<dbReference type="InterPro" id="IPR036259">
    <property type="entry name" value="MFS_trans_sf"/>
</dbReference>
<evidence type="ECO:0000256" key="2">
    <source>
        <dbReference type="ARBA" id="ARBA00008335"/>
    </source>
</evidence>
<comment type="similarity">
    <text evidence="2">Belongs to the major facilitator superfamily.</text>
</comment>
<gene>
    <name evidence="11 12" type="primary">LOC110976888</name>
</gene>
<dbReference type="PROSITE" id="PS50850">
    <property type="entry name" value="MFS"/>
    <property type="match status" value="1"/>
</dbReference>
<proteinExistence type="inferred from homology"/>
<evidence type="ECO:0000256" key="3">
    <source>
        <dbReference type="ARBA" id="ARBA00022448"/>
    </source>
</evidence>
<keyword evidence="3" id="KW-0813">Transport</keyword>
<evidence type="ECO:0000256" key="4">
    <source>
        <dbReference type="ARBA" id="ARBA00022692"/>
    </source>
</evidence>
<comment type="subcellular location">
    <subcellularLocation>
        <location evidence="1">Membrane</location>
        <topology evidence="1">Multi-pass membrane protein</topology>
    </subcellularLocation>
</comment>
<dbReference type="InterPro" id="IPR005828">
    <property type="entry name" value="MFS_sugar_transport-like"/>
</dbReference>
<feature type="transmembrane region" description="Helical" evidence="8">
    <location>
        <begin position="259"/>
        <end position="277"/>
    </location>
</feature>